<accession>A0A430ACZ6</accession>
<reference evidence="9 10" key="1">
    <citation type="submission" date="2017-05" db="EMBL/GenBank/DDBJ databases">
        <title>Vagococcus spp. assemblies.</title>
        <authorList>
            <person name="Gulvik C.A."/>
        </authorList>
    </citation>
    <scope>NUCLEOTIDE SEQUENCE [LARGE SCALE GENOMIC DNA]</scope>
    <source>
        <strain evidence="9 10">CCUG 41755</strain>
    </source>
</reference>
<dbReference type="Gene3D" id="3.40.1010.10">
    <property type="entry name" value="Cobalt-precorrin-4 Transmethylase, Domain 1"/>
    <property type="match status" value="1"/>
</dbReference>
<dbReference type="Proteomes" id="UP000287101">
    <property type="component" value="Unassembled WGS sequence"/>
</dbReference>
<protein>
    <submittedName>
        <fullName evidence="9">Precorrin-2 C(20)-methyltransferase</fullName>
    </submittedName>
</protein>
<dbReference type="InterPro" id="IPR000878">
    <property type="entry name" value="4pyrrol_Mease"/>
</dbReference>
<evidence type="ECO:0000256" key="4">
    <source>
        <dbReference type="ARBA" id="ARBA00022603"/>
    </source>
</evidence>
<evidence type="ECO:0000313" key="10">
    <source>
        <dbReference type="Proteomes" id="UP000287101"/>
    </source>
</evidence>
<evidence type="ECO:0000256" key="1">
    <source>
        <dbReference type="ARBA" id="ARBA00004953"/>
    </source>
</evidence>
<feature type="domain" description="Tetrapyrrole methylase" evidence="8">
    <location>
        <begin position="3"/>
        <end position="214"/>
    </location>
</feature>
<dbReference type="PANTHER" id="PTHR43467:SF2">
    <property type="entry name" value="COBALT-PRECORRIN-2 C(20)-METHYLTRANSFERASE"/>
    <property type="match status" value="1"/>
</dbReference>
<evidence type="ECO:0000256" key="5">
    <source>
        <dbReference type="ARBA" id="ARBA00022679"/>
    </source>
</evidence>
<dbReference type="InterPro" id="IPR014776">
    <property type="entry name" value="4pyrrole_Mease_sub2"/>
</dbReference>
<dbReference type="OrthoDB" id="9804789at2"/>
<gene>
    <name evidence="9" type="ORF">CBF31_03505</name>
</gene>
<dbReference type="InterPro" id="IPR035996">
    <property type="entry name" value="4pyrrol_Methylase_sf"/>
</dbReference>
<evidence type="ECO:0000259" key="8">
    <source>
        <dbReference type="Pfam" id="PF00590"/>
    </source>
</evidence>
<dbReference type="Gene3D" id="3.30.950.10">
    <property type="entry name" value="Methyltransferase, Cobalt-precorrin-4 Transmethylase, Domain 2"/>
    <property type="match status" value="1"/>
</dbReference>
<dbReference type="GO" id="GO:0030788">
    <property type="term" value="F:precorrin-2 C20-methyltransferase activity"/>
    <property type="evidence" value="ECO:0007669"/>
    <property type="project" value="InterPro"/>
</dbReference>
<dbReference type="PANTHER" id="PTHR43467">
    <property type="entry name" value="COBALT-PRECORRIN-2 C(20)-METHYLTRANSFERASE"/>
    <property type="match status" value="1"/>
</dbReference>
<comment type="pathway">
    <text evidence="1">Cofactor biosynthesis; adenosylcobalamin biosynthesis.</text>
</comment>
<evidence type="ECO:0000256" key="2">
    <source>
        <dbReference type="ARBA" id="ARBA00005879"/>
    </source>
</evidence>
<keyword evidence="3" id="KW-0169">Cobalamin biosynthesis</keyword>
<dbReference type="InterPro" id="IPR006364">
    <property type="entry name" value="CobI/CbiL/CobIJ_dom"/>
</dbReference>
<dbReference type="SUPFAM" id="SSF53790">
    <property type="entry name" value="Tetrapyrrole methylase"/>
    <property type="match status" value="1"/>
</dbReference>
<organism evidence="9 10">
    <name type="scientific">Vagococcus fessus</name>
    <dbReference type="NCBI Taxonomy" id="120370"/>
    <lineage>
        <taxon>Bacteria</taxon>
        <taxon>Bacillati</taxon>
        <taxon>Bacillota</taxon>
        <taxon>Bacilli</taxon>
        <taxon>Lactobacillales</taxon>
        <taxon>Enterococcaceae</taxon>
        <taxon>Vagococcus</taxon>
    </lineage>
</organism>
<evidence type="ECO:0000256" key="6">
    <source>
        <dbReference type="ARBA" id="ARBA00022691"/>
    </source>
</evidence>
<dbReference type="PIRSF" id="PIRSF036427">
    <property type="entry name" value="Precrrn-2_mtase"/>
    <property type="match status" value="1"/>
</dbReference>
<dbReference type="GO" id="GO:0009236">
    <property type="term" value="P:cobalamin biosynthetic process"/>
    <property type="evidence" value="ECO:0007669"/>
    <property type="project" value="UniProtKB-UniRule"/>
</dbReference>
<dbReference type="InterPro" id="IPR012382">
    <property type="entry name" value="CobI/CbiL"/>
</dbReference>
<comment type="similarity">
    <text evidence="2 7">Belongs to the precorrin methyltransferase family.</text>
</comment>
<proteinExistence type="inferred from homology"/>
<evidence type="ECO:0000256" key="7">
    <source>
        <dbReference type="PIRNR" id="PIRNR036427"/>
    </source>
</evidence>
<dbReference type="GO" id="GO:0032259">
    <property type="term" value="P:methylation"/>
    <property type="evidence" value="ECO:0007669"/>
    <property type="project" value="UniProtKB-KW"/>
</dbReference>
<comment type="caution">
    <text evidence="9">The sequence shown here is derived from an EMBL/GenBank/DDBJ whole genome shotgun (WGS) entry which is preliminary data.</text>
</comment>
<dbReference type="Pfam" id="PF00590">
    <property type="entry name" value="TP_methylase"/>
    <property type="match status" value="1"/>
</dbReference>
<name>A0A430ACZ6_9ENTE</name>
<dbReference type="InterPro" id="IPR014777">
    <property type="entry name" value="4pyrrole_Mease_sub1"/>
</dbReference>
<dbReference type="EMBL" id="NGJY01000001">
    <property type="protein sequence ID" value="RSU05095.1"/>
    <property type="molecule type" value="Genomic_DNA"/>
</dbReference>
<evidence type="ECO:0000313" key="9">
    <source>
        <dbReference type="EMBL" id="RSU05095.1"/>
    </source>
</evidence>
<keyword evidence="6" id="KW-0949">S-adenosyl-L-methionine</keyword>
<dbReference type="NCBIfam" id="TIGR01467">
    <property type="entry name" value="cobI_cbiL"/>
    <property type="match status" value="1"/>
</dbReference>
<dbReference type="RefSeq" id="WP_126830982.1">
    <property type="nucleotide sequence ID" value="NZ_CBCRYB010000003.1"/>
</dbReference>
<dbReference type="InterPro" id="IPR003043">
    <property type="entry name" value="Uropor_MeTrfase_CS"/>
</dbReference>
<evidence type="ECO:0000256" key="3">
    <source>
        <dbReference type="ARBA" id="ARBA00022573"/>
    </source>
</evidence>
<dbReference type="AlphaFoldDB" id="A0A430ACZ6"/>
<dbReference type="CDD" id="cd11645">
    <property type="entry name" value="Precorrin_2_C20_MT"/>
    <property type="match status" value="1"/>
</dbReference>
<sequence>MAKFYGIGTGPGDSELMTVKGANLLKRVNILYTPEAKKSSKSLALSIVEPYLSDQLEIKQRHFPMVSDLETKMTSWKEIAKEISEDVRSGKEVAFITLGDPMVYSTYSYLLDLLDEDIETETIPGIASFISMASQVQLPLCIDEEQFSVVPATVSSRAIQTAVEQNDTVVLMKVANHLPKVLSVLKKLDLLEQTILISHASQTQEIRKMTIKNLQETDKISYFSTMIVYKNRQLFKIKEEKR</sequence>
<dbReference type="UniPathway" id="UPA00148"/>
<keyword evidence="10" id="KW-1185">Reference proteome</keyword>
<dbReference type="PROSITE" id="PS00839">
    <property type="entry name" value="SUMT_1"/>
    <property type="match status" value="1"/>
</dbReference>
<keyword evidence="4 9" id="KW-0489">Methyltransferase</keyword>
<keyword evidence="5 9" id="KW-0808">Transferase</keyword>
<dbReference type="NCBIfam" id="NF004059">
    <property type="entry name" value="PRK05576.1-2"/>
    <property type="match status" value="1"/>
</dbReference>